<keyword evidence="11" id="KW-1185">Reference proteome</keyword>
<evidence type="ECO:0000256" key="7">
    <source>
        <dbReference type="RuleBase" id="RU369025"/>
    </source>
</evidence>
<dbReference type="InterPro" id="IPR045275">
    <property type="entry name" value="MscS_archaea/bacteria_type"/>
</dbReference>
<keyword evidence="3" id="KW-1003">Cell membrane</keyword>
<evidence type="ECO:0000259" key="8">
    <source>
        <dbReference type="Pfam" id="PF00924"/>
    </source>
</evidence>
<dbReference type="Gene3D" id="3.30.70.100">
    <property type="match status" value="1"/>
</dbReference>
<dbReference type="PANTHER" id="PTHR30221">
    <property type="entry name" value="SMALL-CONDUCTANCE MECHANOSENSITIVE CHANNEL"/>
    <property type="match status" value="1"/>
</dbReference>
<reference evidence="10 11" key="2">
    <citation type="submission" date="2024-01" db="EMBL/GenBank/DDBJ databases">
        <authorList>
            <person name="Xie X."/>
        </authorList>
    </citation>
    <scope>NUCLEOTIDE SEQUENCE [LARGE SCALE GENOMIC DNA]</scope>
    <source>
        <strain evidence="10">SCUT-1</strain>
    </source>
</reference>
<feature type="transmembrane region" description="Helical" evidence="7">
    <location>
        <begin position="37"/>
        <end position="55"/>
    </location>
</feature>
<dbReference type="Gene3D" id="1.10.287.1260">
    <property type="match status" value="1"/>
</dbReference>
<dbReference type="PANTHER" id="PTHR30221:SF1">
    <property type="entry name" value="SMALL-CONDUCTANCE MECHANOSENSITIVE CHANNEL"/>
    <property type="match status" value="1"/>
</dbReference>
<dbReference type="InterPro" id="IPR023408">
    <property type="entry name" value="MscS_beta-dom_sf"/>
</dbReference>
<dbReference type="SUPFAM" id="SSF82689">
    <property type="entry name" value="Mechanosensitive channel protein MscS (YggB), C-terminal domain"/>
    <property type="match status" value="1"/>
</dbReference>
<feature type="transmembrane region" description="Helical" evidence="7">
    <location>
        <begin position="140"/>
        <end position="158"/>
    </location>
</feature>
<evidence type="ECO:0000256" key="3">
    <source>
        <dbReference type="ARBA" id="ARBA00022475"/>
    </source>
</evidence>
<dbReference type="Pfam" id="PF21088">
    <property type="entry name" value="MS_channel_1st"/>
    <property type="match status" value="1"/>
</dbReference>
<keyword evidence="7" id="KW-0407">Ion channel</keyword>
<accession>A0ABU6CWZ0</accession>
<feature type="domain" description="Mechanosensitive ion channel transmembrane helices 2/3" evidence="9">
    <location>
        <begin position="124"/>
        <end position="159"/>
    </location>
</feature>
<evidence type="ECO:0000256" key="2">
    <source>
        <dbReference type="ARBA" id="ARBA00008017"/>
    </source>
</evidence>
<keyword evidence="5 7" id="KW-1133">Transmembrane helix</keyword>
<name>A0ABU6CWZ0_9GAMM</name>
<keyword evidence="7" id="KW-0813">Transport</keyword>
<dbReference type="EMBL" id="JAYMYJ010000094">
    <property type="protein sequence ID" value="MEB4591299.1"/>
    <property type="molecule type" value="Genomic_DNA"/>
</dbReference>
<keyword evidence="6 7" id="KW-0472">Membrane</keyword>
<comment type="caution">
    <text evidence="7">Lacks conserved residue(s) required for the propagation of feature annotation.</text>
</comment>
<evidence type="ECO:0000256" key="6">
    <source>
        <dbReference type="ARBA" id="ARBA00023136"/>
    </source>
</evidence>
<dbReference type="InterPro" id="IPR011014">
    <property type="entry name" value="MscS_channel_TM-2"/>
</dbReference>
<dbReference type="InterPro" id="IPR006685">
    <property type="entry name" value="MscS_channel_2nd"/>
</dbReference>
<evidence type="ECO:0000313" key="11">
    <source>
        <dbReference type="Proteomes" id="UP001308005"/>
    </source>
</evidence>
<dbReference type="SUPFAM" id="SSF50182">
    <property type="entry name" value="Sm-like ribonucleoproteins"/>
    <property type="match status" value="1"/>
</dbReference>
<keyword evidence="4 7" id="KW-0812">Transmembrane</keyword>
<evidence type="ECO:0000256" key="5">
    <source>
        <dbReference type="ARBA" id="ARBA00022989"/>
    </source>
</evidence>
<comment type="caution">
    <text evidence="10">The sequence shown here is derived from an EMBL/GenBank/DDBJ whole genome shotgun (WGS) entry which is preliminary data.</text>
</comment>
<gene>
    <name evidence="10" type="ORF">VSS37_09945</name>
</gene>
<dbReference type="Gene3D" id="2.30.30.60">
    <property type="match status" value="1"/>
</dbReference>
<dbReference type="Pfam" id="PF00924">
    <property type="entry name" value="MS_channel_2nd"/>
    <property type="match status" value="1"/>
</dbReference>
<dbReference type="InterPro" id="IPR011066">
    <property type="entry name" value="MscS_channel_C_sf"/>
</dbReference>
<protein>
    <recommendedName>
        <fullName evidence="7">Small-conductance mechanosensitive channel</fullName>
    </recommendedName>
</protein>
<feature type="domain" description="Mechanosensitive ion channel MscS" evidence="8">
    <location>
        <begin position="160"/>
        <end position="226"/>
    </location>
</feature>
<evidence type="ECO:0000256" key="1">
    <source>
        <dbReference type="ARBA" id="ARBA00004651"/>
    </source>
</evidence>
<dbReference type="InterPro" id="IPR010920">
    <property type="entry name" value="LSM_dom_sf"/>
</dbReference>
<keyword evidence="7" id="KW-0997">Cell inner membrane</keyword>
<reference evidence="11" key="1">
    <citation type="submission" date="2023-07" db="EMBL/GenBank/DDBJ databases">
        <title>The carbon used by Thiothrix.</title>
        <authorList>
            <person name="Chen L."/>
        </authorList>
    </citation>
    <scope>NUCLEOTIDE SEQUENCE [LARGE SCALE GENOMIC DNA]</scope>
</reference>
<evidence type="ECO:0000256" key="4">
    <source>
        <dbReference type="ARBA" id="ARBA00022692"/>
    </source>
</evidence>
<dbReference type="RefSeq" id="WP_324694801.1">
    <property type="nucleotide sequence ID" value="NZ_JAYMYJ010000094.1"/>
</dbReference>
<keyword evidence="7" id="KW-0406">Ion transport</keyword>
<comment type="function">
    <text evidence="7">Mechanosensitive channel that participates in the regulation of osmotic pressure changes within the cell, opening in response to stretch forces in the membrane lipid bilayer, without the need for other proteins. Contributes to normal resistance to hypoosmotic shock. Forms an ion channel of 1.0 nanosiemens conductance with a slight preference for anions.</text>
</comment>
<dbReference type="InterPro" id="IPR049142">
    <property type="entry name" value="MS_channel_1st"/>
</dbReference>
<evidence type="ECO:0000259" key="9">
    <source>
        <dbReference type="Pfam" id="PF21088"/>
    </source>
</evidence>
<organism evidence="10 11">
    <name type="scientific">Candidatus Thiothrix phosphatis</name>
    <dbReference type="NCBI Taxonomy" id="3112415"/>
    <lineage>
        <taxon>Bacteria</taxon>
        <taxon>Pseudomonadati</taxon>
        <taxon>Pseudomonadota</taxon>
        <taxon>Gammaproteobacteria</taxon>
        <taxon>Thiotrichales</taxon>
        <taxon>Thiotrichaceae</taxon>
        <taxon>Thiothrix</taxon>
    </lineage>
</organism>
<comment type="similarity">
    <text evidence="2 7">Belongs to the MscS (TC 1.A.23) family.</text>
</comment>
<dbReference type="Proteomes" id="UP001308005">
    <property type="component" value="Unassembled WGS sequence"/>
</dbReference>
<proteinExistence type="inferred from homology"/>
<dbReference type="SUPFAM" id="SSF82861">
    <property type="entry name" value="Mechanosensitive channel protein MscS (YggB), transmembrane region"/>
    <property type="match status" value="1"/>
</dbReference>
<comment type="subunit">
    <text evidence="7">Homoheptamer.</text>
</comment>
<sequence length="353" mass="38709">MIIGYFIAWSLSKDVVILIARVSHWFKFGLANETAKLAGLLVFRLTFLTSIIIAVKSAALPATISTLSVSLLTTLLIVSVFLFANQMAHLTLRHLAKTDEAIESNSLLQPKTLPIFEYVTMILMTMTGIYSVFQVWGIELTALLASLGVAGLAIGMAAKDTLADVIAGILILTDSPFVLGDTIDFKGESGVITHIGLRNTRIKTAQNVEIIIPNSKIGASEIINKSHHLRDDLLISLPIRAAYGVDPQVIRELLTGVARNHPNVMQNETVSVALEDFNQAQTTFVLSCRVIKGQLRPATLAAMREAVYLEFLRHNIEVALPDKGDVSIKQFPYIFSSGQPREYHPYQNVRSVG</sequence>
<evidence type="ECO:0000313" key="10">
    <source>
        <dbReference type="EMBL" id="MEB4591299.1"/>
    </source>
</evidence>
<feature type="transmembrane region" description="Helical" evidence="7">
    <location>
        <begin position="62"/>
        <end position="84"/>
    </location>
</feature>
<comment type="subcellular location">
    <subcellularLocation>
        <location evidence="7">Cell inner membrane</location>
        <topology evidence="7">Multi-pass membrane protein</topology>
    </subcellularLocation>
    <subcellularLocation>
        <location evidence="1">Cell membrane</location>
        <topology evidence="1">Multi-pass membrane protein</topology>
    </subcellularLocation>
</comment>